<dbReference type="AlphaFoldDB" id="A0A4S5E355"/>
<keyword evidence="3" id="KW-1185">Reference proteome</keyword>
<dbReference type="Pfam" id="PF01494">
    <property type="entry name" value="FAD_binding_3"/>
    <property type="match status" value="1"/>
</dbReference>
<organism evidence="2 3">
    <name type="scientific">Arthrobacter echini</name>
    <dbReference type="NCBI Taxonomy" id="1529066"/>
    <lineage>
        <taxon>Bacteria</taxon>
        <taxon>Bacillati</taxon>
        <taxon>Actinomycetota</taxon>
        <taxon>Actinomycetes</taxon>
        <taxon>Micrococcales</taxon>
        <taxon>Micrococcaceae</taxon>
        <taxon>Arthrobacter</taxon>
    </lineage>
</organism>
<name>A0A4S5E355_9MICC</name>
<accession>A0A4S5E355</accession>
<dbReference type="GO" id="GO:0071949">
    <property type="term" value="F:FAD binding"/>
    <property type="evidence" value="ECO:0007669"/>
    <property type="project" value="InterPro"/>
</dbReference>
<evidence type="ECO:0000313" key="2">
    <source>
        <dbReference type="EMBL" id="THJ65846.1"/>
    </source>
</evidence>
<dbReference type="OrthoDB" id="4932555at2"/>
<dbReference type="SUPFAM" id="SSF51905">
    <property type="entry name" value="FAD/NAD(P)-binding domain"/>
    <property type="match status" value="1"/>
</dbReference>
<dbReference type="InterPro" id="IPR036188">
    <property type="entry name" value="FAD/NAD-bd_sf"/>
</dbReference>
<dbReference type="EMBL" id="SSWH01000009">
    <property type="protein sequence ID" value="THJ65846.1"/>
    <property type="molecule type" value="Genomic_DNA"/>
</dbReference>
<proteinExistence type="predicted"/>
<protein>
    <submittedName>
        <fullName evidence="2">FAD-binding protein</fullName>
    </submittedName>
</protein>
<sequence>MAFLWRYQVNHLPFNAARGDSAAPGSAEQTTTVVVGSGLSGLAVASELSRRGVESIVVEALECSDSGTMRTVMTDATSLSERNELMRLLRGYASSHELDIRQSTVAEQLSIIGHPSLITSSIGRKQWAVQTRDGVLLADHIVLTKYPLNELRRFLRSLGVTIGKNLKATLGPIGLHLIGVGEPLTPTTREIVRQAKLVSDTIAAEGPAPLNCLVPPEAGTAPLTA</sequence>
<dbReference type="InterPro" id="IPR002938">
    <property type="entry name" value="FAD-bd"/>
</dbReference>
<evidence type="ECO:0000313" key="3">
    <source>
        <dbReference type="Proteomes" id="UP000305233"/>
    </source>
</evidence>
<evidence type="ECO:0000259" key="1">
    <source>
        <dbReference type="Pfam" id="PF01494"/>
    </source>
</evidence>
<reference evidence="2 3" key="1">
    <citation type="submission" date="2019-04" db="EMBL/GenBank/DDBJ databases">
        <authorList>
            <person name="Liu Q."/>
            <person name="Xin Y.-H."/>
        </authorList>
    </citation>
    <scope>NUCLEOTIDE SEQUENCE [LARGE SCALE GENOMIC DNA]</scope>
    <source>
        <strain evidence="2 3">AM23</strain>
    </source>
</reference>
<comment type="caution">
    <text evidence="2">The sequence shown here is derived from an EMBL/GenBank/DDBJ whole genome shotgun (WGS) entry which is preliminary data.</text>
</comment>
<gene>
    <name evidence="2" type="ORF">E8P82_11235</name>
</gene>
<feature type="domain" description="FAD-binding" evidence="1">
    <location>
        <begin position="30"/>
        <end position="79"/>
    </location>
</feature>
<dbReference type="Gene3D" id="3.50.50.60">
    <property type="entry name" value="FAD/NAD(P)-binding domain"/>
    <property type="match status" value="1"/>
</dbReference>
<dbReference type="Proteomes" id="UP000305233">
    <property type="component" value="Unassembled WGS sequence"/>
</dbReference>